<evidence type="ECO:0000256" key="3">
    <source>
        <dbReference type="ARBA" id="ARBA00023098"/>
    </source>
</evidence>
<dbReference type="GO" id="GO:0016787">
    <property type="term" value="F:hydrolase activity"/>
    <property type="evidence" value="ECO:0007669"/>
    <property type="project" value="UniProtKB-UniRule"/>
</dbReference>
<dbReference type="PANTHER" id="PTHR14226">
    <property type="entry name" value="NEUROPATHY TARGET ESTERASE/SWISS CHEESE D.MELANOGASTER"/>
    <property type="match status" value="1"/>
</dbReference>
<feature type="transmembrane region" description="Helical" evidence="6">
    <location>
        <begin position="38"/>
        <end position="58"/>
    </location>
</feature>
<keyword evidence="6" id="KW-1133">Transmembrane helix</keyword>
<feature type="short sequence motif" description="GXSXG" evidence="4">
    <location>
        <begin position="45"/>
        <end position="49"/>
    </location>
</feature>
<feature type="compositionally biased region" description="Low complexity" evidence="5">
    <location>
        <begin position="456"/>
        <end position="484"/>
    </location>
</feature>
<feature type="transmembrane region" description="Helical" evidence="6">
    <location>
        <begin position="79"/>
        <end position="108"/>
    </location>
</feature>
<dbReference type="AlphaFoldDB" id="A0A538U4W0"/>
<feature type="domain" description="PNPLA" evidence="7">
    <location>
        <begin position="14"/>
        <end position="353"/>
    </location>
</feature>
<reference evidence="8 9" key="1">
    <citation type="journal article" date="2019" name="Nat. Microbiol.">
        <title>Mediterranean grassland soil C-N compound turnover is dependent on rainfall and depth, and is mediated by genomically divergent microorganisms.</title>
        <authorList>
            <person name="Diamond S."/>
            <person name="Andeer P.F."/>
            <person name="Li Z."/>
            <person name="Crits-Christoph A."/>
            <person name="Burstein D."/>
            <person name="Anantharaman K."/>
            <person name="Lane K.R."/>
            <person name="Thomas B.C."/>
            <person name="Pan C."/>
            <person name="Northen T.R."/>
            <person name="Banfield J.F."/>
        </authorList>
    </citation>
    <scope>NUCLEOTIDE SEQUENCE [LARGE SCALE GENOMIC DNA]</scope>
    <source>
        <strain evidence="8">WS_11</strain>
    </source>
</reference>
<organism evidence="8 9">
    <name type="scientific">Eiseniibacteriota bacterium</name>
    <dbReference type="NCBI Taxonomy" id="2212470"/>
    <lineage>
        <taxon>Bacteria</taxon>
        <taxon>Candidatus Eiseniibacteriota</taxon>
    </lineage>
</organism>
<keyword evidence="6" id="KW-0812">Transmembrane</keyword>
<evidence type="ECO:0000256" key="4">
    <source>
        <dbReference type="PROSITE-ProRule" id="PRU01161"/>
    </source>
</evidence>
<dbReference type="Gene3D" id="3.40.1090.10">
    <property type="entry name" value="Cytosolic phospholipase A2 catalytic domain"/>
    <property type="match status" value="2"/>
</dbReference>
<keyword evidence="6" id="KW-0472">Membrane</keyword>
<evidence type="ECO:0000256" key="6">
    <source>
        <dbReference type="SAM" id="Phobius"/>
    </source>
</evidence>
<dbReference type="PROSITE" id="PS51635">
    <property type="entry name" value="PNPLA"/>
    <property type="match status" value="1"/>
</dbReference>
<dbReference type="Pfam" id="PF01734">
    <property type="entry name" value="Patatin"/>
    <property type="match status" value="1"/>
</dbReference>
<evidence type="ECO:0000259" key="7">
    <source>
        <dbReference type="PROSITE" id="PS51635"/>
    </source>
</evidence>
<dbReference type="EMBL" id="VBPB01000196">
    <property type="protein sequence ID" value="TMQ70911.1"/>
    <property type="molecule type" value="Genomic_DNA"/>
</dbReference>
<evidence type="ECO:0000256" key="2">
    <source>
        <dbReference type="ARBA" id="ARBA00022963"/>
    </source>
</evidence>
<proteinExistence type="predicted"/>
<keyword evidence="3 4" id="KW-0443">Lipid metabolism</keyword>
<dbReference type="Proteomes" id="UP000319771">
    <property type="component" value="Unassembled WGS sequence"/>
</dbReference>
<gene>
    <name evidence="8" type="ORF">E6K81_11525</name>
</gene>
<accession>A0A538U4W0</accession>
<dbReference type="GO" id="GO:0016042">
    <property type="term" value="P:lipid catabolic process"/>
    <property type="evidence" value="ECO:0007669"/>
    <property type="project" value="UniProtKB-UniRule"/>
</dbReference>
<evidence type="ECO:0000313" key="9">
    <source>
        <dbReference type="Proteomes" id="UP000319771"/>
    </source>
</evidence>
<feature type="region of interest" description="Disordered" evidence="5">
    <location>
        <begin position="456"/>
        <end position="493"/>
    </location>
</feature>
<keyword evidence="2 4" id="KW-0442">Lipid degradation</keyword>
<dbReference type="InterPro" id="IPR050301">
    <property type="entry name" value="NTE"/>
</dbReference>
<evidence type="ECO:0000256" key="1">
    <source>
        <dbReference type="ARBA" id="ARBA00022801"/>
    </source>
</evidence>
<dbReference type="PANTHER" id="PTHR14226:SF57">
    <property type="entry name" value="BLR7027 PROTEIN"/>
    <property type="match status" value="1"/>
</dbReference>
<name>A0A538U4W0_UNCEI</name>
<feature type="short sequence motif" description="GXGXXG" evidence="4">
    <location>
        <begin position="18"/>
        <end position="23"/>
    </location>
</feature>
<dbReference type="SUPFAM" id="SSF52151">
    <property type="entry name" value="FabD/lysophospholipase-like"/>
    <property type="match status" value="1"/>
</dbReference>
<sequence length="493" mass="52391">MRRRDDLPFGRIALVLSGGGALGAYEVGVLRVLERAGIRPAILAGVSVGAVNAVLWLANGFRTDPLERIWATLRPSSVGLHWVTLMVRALGAFMGMLAAVQILLTIAGSPELSPGMLMRAAAAERPDVVATILDVLAWMLVGLLGLVIIGGSRGAEDYLAWLARAHGPNRPHRWYGWLLGLWAVVHLVTWLAGWPWPHRFSASLLLVGTLLWVALRPGLTGDRLRRLFLRLLPETGGRGLWGSQARRRVIQRVVDQGDPAALMSPETHLIISACAVRSGQMGYFVNWPDPSPHFRERIADAIGAVMPLGSPDQVIEAAVASSAIPVVFEPVPVVGQEFVDGGVFSNQPLHAVLADDADAILVVLVSPSSGPPSAAKEPNLVELAARLLEIGNWRDLQAELQHLPARWSRSPSAAGEPARVCVVEPDRVLPGGLYGFSPANAAELRRRGEADATQALAAAGWLAPETEGGASDAAAETSSATTPDADPPATPHA</sequence>
<evidence type="ECO:0000313" key="8">
    <source>
        <dbReference type="EMBL" id="TMQ70911.1"/>
    </source>
</evidence>
<dbReference type="InterPro" id="IPR002641">
    <property type="entry name" value="PNPLA_dom"/>
</dbReference>
<protein>
    <recommendedName>
        <fullName evidence="7">PNPLA domain-containing protein</fullName>
    </recommendedName>
</protein>
<feature type="short sequence motif" description="DGA/G" evidence="4">
    <location>
        <begin position="340"/>
        <end position="342"/>
    </location>
</feature>
<evidence type="ECO:0000256" key="5">
    <source>
        <dbReference type="SAM" id="MobiDB-lite"/>
    </source>
</evidence>
<dbReference type="InterPro" id="IPR016035">
    <property type="entry name" value="Acyl_Trfase/lysoPLipase"/>
</dbReference>
<feature type="active site" description="Proton acceptor" evidence="4">
    <location>
        <position position="340"/>
    </location>
</feature>
<feature type="transmembrane region" description="Helical" evidence="6">
    <location>
        <begin position="128"/>
        <end position="149"/>
    </location>
</feature>
<comment type="caution">
    <text evidence="8">The sequence shown here is derived from an EMBL/GenBank/DDBJ whole genome shotgun (WGS) entry which is preliminary data.</text>
</comment>
<keyword evidence="1 4" id="KW-0378">Hydrolase</keyword>
<feature type="active site" description="Nucleophile" evidence="4">
    <location>
        <position position="47"/>
    </location>
</feature>
<feature type="transmembrane region" description="Helical" evidence="6">
    <location>
        <begin position="174"/>
        <end position="194"/>
    </location>
</feature>
<feature type="transmembrane region" description="Helical" evidence="6">
    <location>
        <begin position="12"/>
        <end position="32"/>
    </location>
</feature>